<protein>
    <submittedName>
        <fullName evidence="2">Uncharacterized protein</fullName>
    </submittedName>
</protein>
<reference evidence="2" key="1">
    <citation type="submission" date="2021-10" db="EMBL/GenBank/DDBJ databases">
        <title>Streptomyces nigrumlapis sp.nov.,an antimicrobial producing actinobacterium isolated from Black Gobi rocks.</title>
        <authorList>
            <person name="Wen Y."/>
            <person name="Zhang W."/>
            <person name="Liu X.G."/>
        </authorList>
    </citation>
    <scope>NUCLEOTIDE SEQUENCE</scope>
    <source>
        <strain evidence="2">ST13-2-2</strain>
    </source>
</reference>
<keyword evidence="3" id="KW-1185">Reference proteome</keyword>
<dbReference type="EMBL" id="CP086322">
    <property type="protein sequence ID" value="UQA90708.1"/>
    <property type="molecule type" value="Genomic_DNA"/>
</dbReference>
<keyword evidence="1" id="KW-0472">Membrane</keyword>
<keyword evidence="1" id="KW-0812">Transmembrane</keyword>
<proteinExistence type="predicted"/>
<evidence type="ECO:0000313" key="3">
    <source>
        <dbReference type="Proteomes" id="UP000830115"/>
    </source>
</evidence>
<name>A0ABY4M0G6_9ACTN</name>
<sequence>MIGALITTVVPPLMGRYPNPWTLLSNLFYQPEWLLLGLLMWLACIGAGRIGVSAWATRLRAQRR</sequence>
<feature type="transmembrane region" description="Helical" evidence="1">
    <location>
        <begin position="33"/>
        <end position="56"/>
    </location>
</feature>
<organism evidence="2 3">
    <name type="scientific">Streptomyces halobius</name>
    <dbReference type="NCBI Taxonomy" id="2879846"/>
    <lineage>
        <taxon>Bacteria</taxon>
        <taxon>Bacillati</taxon>
        <taxon>Actinomycetota</taxon>
        <taxon>Actinomycetes</taxon>
        <taxon>Kitasatosporales</taxon>
        <taxon>Streptomycetaceae</taxon>
        <taxon>Streptomyces</taxon>
    </lineage>
</organism>
<gene>
    <name evidence="2" type="ORF">K9S39_01300</name>
</gene>
<accession>A0ABY4M0G6</accession>
<evidence type="ECO:0000313" key="2">
    <source>
        <dbReference type="EMBL" id="UQA90708.1"/>
    </source>
</evidence>
<evidence type="ECO:0000256" key="1">
    <source>
        <dbReference type="SAM" id="Phobius"/>
    </source>
</evidence>
<keyword evidence="1" id="KW-1133">Transmembrane helix</keyword>
<dbReference type="RefSeq" id="WP_248861471.1">
    <property type="nucleotide sequence ID" value="NZ_CP086322.1"/>
</dbReference>
<dbReference type="Proteomes" id="UP000830115">
    <property type="component" value="Chromosome"/>
</dbReference>